<organism evidence="2 3">
    <name type="scientific">Leeuwenhoekiella nanhaiensis</name>
    <dbReference type="NCBI Taxonomy" id="1655491"/>
    <lineage>
        <taxon>Bacteria</taxon>
        <taxon>Pseudomonadati</taxon>
        <taxon>Bacteroidota</taxon>
        <taxon>Flavobacteriia</taxon>
        <taxon>Flavobacteriales</taxon>
        <taxon>Flavobacteriaceae</taxon>
        <taxon>Leeuwenhoekiella</taxon>
    </lineage>
</organism>
<reference evidence="2 3" key="1">
    <citation type="submission" date="2017-08" db="EMBL/GenBank/DDBJ databases">
        <title>The whole genome shortgun sequences of strain Leeuwenhoekiella nanhaiensis G18 from the South China Sea.</title>
        <authorList>
            <person name="Liu Q."/>
        </authorList>
    </citation>
    <scope>NUCLEOTIDE SEQUENCE [LARGE SCALE GENOMIC DNA]</scope>
    <source>
        <strain evidence="2 3">G18</strain>
    </source>
</reference>
<dbReference type="OrthoDB" id="1444132at2"/>
<dbReference type="Proteomes" id="UP000229433">
    <property type="component" value="Unassembled WGS sequence"/>
</dbReference>
<feature type="domain" description="Integron cassette protein VCH-CASS1 chain" evidence="1">
    <location>
        <begin position="11"/>
        <end position="101"/>
    </location>
</feature>
<dbReference type="Gene3D" id="3.30.920.70">
    <property type="match status" value="1"/>
</dbReference>
<name>A0A2G1VMQ2_9FLAO</name>
<proteinExistence type="predicted"/>
<dbReference type="RefSeq" id="WP_099647541.1">
    <property type="nucleotide sequence ID" value="NZ_KZ319302.1"/>
</dbReference>
<evidence type="ECO:0000313" key="3">
    <source>
        <dbReference type="Proteomes" id="UP000229433"/>
    </source>
</evidence>
<accession>A0A2G1VMQ2</accession>
<gene>
    <name evidence="2" type="ORF">CJ305_17190</name>
</gene>
<protein>
    <recommendedName>
        <fullName evidence="1">Integron cassette protein VCH-CASS1 chain domain-containing protein</fullName>
    </recommendedName>
</protein>
<evidence type="ECO:0000259" key="1">
    <source>
        <dbReference type="Pfam" id="PF18315"/>
    </source>
</evidence>
<comment type="caution">
    <text evidence="2">The sequence shown here is derived from an EMBL/GenBank/DDBJ whole genome shotgun (WGS) entry which is preliminary data.</text>
</comment>
<dbReference type="Pfam" id="PF18315">
    <property type="entry name" value="VCH_CASS14"/>
    <property type="match status" value="1"/>
</dbReference>
<dbReference type="AlphaFoldDB" id="A0A2G1VMQ2"/>
<dbReference type="InterPro" id="IPR040614">
    <property type="entry name" value="VCH_CASS14"/>
</dbReference>
<dbReference type="EMBL" id="NQXA01000022">
    <property type="protein sequence ID" value="PHQ28041.1"/>
    <property type="molecule type" value="Genomic_DNA"/>
</dbReference>
<sequence>MAISIDSIETLQRYLNGVLDRADHHAGNVEGVSLALLGAIVWKSDREIEVREYNGSPANMIWFWVDGKRYAMSYNHSTEQIELKERTHKGGVLHSFDNSTTYEEIIAIFNGL</sequence>
<evidence type="ECO:0000313" key="2">
    <source>
        <dbReference type="EMBL" id="PHQ28041.1"/>
    </source>
</evidence>
<keyword evidence="3" id="KW-1185">Reference proteome</keyword>